<dbReference type="OrthoDB" id="5427633at2759"/>
<accession>A0A9W9F2K4</accession>
<reference evidence="2" key="2">
    <citation type="journal article" date="2023" name="IMA Fungus">
        <title>Comparative genomic study of the Penicillium genus elucidates a diverse pangenome and 15 lateral gene transfer events.</title>
        <authorList>
            <person name="Petersen C."/>
            <person name="Sorensen T."/>
            <person name="Nielsen M.R."/>
            <person name="Sondergaard T.E."/>
            <person name="Sorensen J.L."/>
            <person name="Fitzpatrick D.A."/>
            <person name="Frisvad J.C."/>
            <person name="Nielsen K.L."/>
        </authorList>
    </citation>
    <scope>NUCLEOTIDE SEQUENCE</scope>
    <source>
        <strain evidence="2">IBT 34128</strain>
    </source>
</reference>
<organism evidence="2 3">
    <name type="scientific">Penicillium alfredii</name>
    <dbReference type="NCBI Taxonomy" id="1506179"/>
    <lineage>
        <taxon>Eukaryota</taxon>
        <taxon>Fungi</taxon>
        <taxon>Dikarya</taxon>
        <taxon>Ascomycota</taxon>
        <taxon>Pezizomycotina</taxon>
        <taxon>Eurotiomycetes</taxon>
        <taxon>Eurotiomycetidae</taxon>
        <taxon>Eurotiales</taxon>
        <taxon>Aspergillaceae</taxon>
        <taxon>Penicillium</taxon>
    </lineage>
</organism>
<gene>
    <name evidence="2" type="ORF">NUU61_007363</name>
</gene>
<reference evidence="2" key="1">
    <citation type="submission" date="2022-11" db="EMBL/GenBank/DDBJ databases">
        <authorList>
            <person name="Petersen C."/>
        </authorList>
    </citation>
    <scope>NUCLEOTIDE SEQUENCE</scope>
    <source>
        <strain evidence="2">IBT 34128</strain>
    </source>
</reference>
<comment type="caution">
    <text evidence="2">The sequence shown here is derived from an EMBL/GenBank/DDBJ whole genome shotgun (WGS) entry which is preliminary data.</text>
</comment>
<sequence length="555" mass="61310">MHDKMLAMLKVMPGGGLDPTAGKIKPNQLILPYDPAFSPETCLPGLQINLSMFDTSTEDTSNKQSGLWSESPGISNSGTSQIGSIQLELPPDDILHDVDKINLDSDVDGSVQKRGIFGAMLKGDLGNEEGILLQPDFEFDEHGNIVELGGSRQSPSKNRRSISEDPLAGATTAAREEQRSKMMQIDENMELAGGDDFMTLDTHSKELENLMQPEEPDEHADIDHSEEMRHRHARGPAKVVITDNDTMLPKTKLAEWNESYLAIMAQALKQKQQNKGPTLAKRNAAFWVYGQGIGSVGVGLGVQRDVHPLTRYSGEELYNAVFAETRPSGRKRTHSPEATPDGRRMRAKDEQAEHIGRGNSGRPDLDVEIGRQAPSSVYDDHPSQMPWNISASILSSRQRNRFGSVSEISSRGRGDSAGPLATRPRNRLTSASPLARHGYLDGRERLSSLSIPGNIGDELEDLEHLDLTQYLENELATDRETLSTLSSRRALERATSTLDQESLNFLEFFKSKTRAPSVTSRANTPECTPGTPIKSRSRLFFPPRRRRARSPPRDS</sequence>
<dbReference type="CDD" id="cd21789">
    <property type="entry name" value="Rad21_Rec8_M_SpRec8p-like"/>
    <property type="match status" value="1"/>
</dbReference>
<feature type="region of interest" description="Disordered" evidence="1">
    <location>
        <begin position="324"/>
        <end position="367"/>
    </location>
</feature>
<proteinExistence type="predicted"/>
<protein>
    <submittedName>
        <fullName evidence="2">Uncharacterized protein</fullName>
    </submittedName>
</protein>
<feature type="compositionally biased region" description="Basic and acidic residues" evidence="1">
    <location>
        <begin position="340"/>
        <end position="356"/>
    </location>
</feature>
<feature type="compositionally biased region" description="Basic residues" evidence="1">
    <location>
        <begin position="543"/>
        <end position="555"/>
    </location>
</feature>
<dbReference type="GeneID" id="81397057"/>
<feature type="region of interest" description="Disordered" evidence="1">
    <location>
        <begin position="403"/>
        <end position="436"/>
    </location>
</feature>
<dbReference type="RefSeq" id="XP_056510688.1">
    <property type="nucleotide sequence ID" value="XM_056657888.1"/>
</dbReference>
<feature type="region of interest" description="Disordered" evidence="1">
    <location>
        <begin position="514"/>
        <end position="555"/>
    </location>
</feature>
<evidence type="ECO:0000313" key="3">
    <source>
        <dbReference type="Proteomes" id="UP001141434"/>
    </source>
</evidence>
<dbReference type="AlphaFoldDB" id="A0A9W9F2K4"/>
<feature type="region of interest" description="Disordered" evidence="1">
    <location>
        <begin position="147"/>
        <end position="177"/>
    </location>
</feature>
<dbReference type="Proteomes" id="UP001141434">
    <property type="component" value="Unassembled WGS sequence"/>
</dbReference>
<evidence type="ECO:0000313" key="2">
    <source>
        <dbReference type="EMBL" id="KAJ5092493.1"/>
    </source>
</evidence>
<feature type="compositionally biased region" description="Polar residues" evidence="1">
    <location>
        <begin position="514"/>
        <end position="526"/>
    </location>
</feature>
<evidence type="ECO:0000256" key="1">
    <source>
        <dbReference type="SAM" id="MobiDB-lite"/>
    </source>
</evidence>
<name>A0A9W9F2K4_9EURO</name>
<dbReference type="EMBL" id="JAPMSZ010000009">
    <property type="protein sequence ID" value="KAJ5092493.1"/>
    <property type="molecule type" value="Genomic_DNA"/>
</dbReference>
<keyword evidence="3" id="KW-1185">Reference proteome</keyword>